<dbReference type="OrthoDB" id="2427395at2"/>
<gene>
    <name evidence="1" type="ORF">CR203_03880</name>
</gene>
<proteinExistence type="predicted"/>
<sequence>MKTFQLCSLMILFDQELRENEVMKGKDIPLVDSLIINKEEAEKNWLIEAVLDPEWEQFFRDYLEKNQSLMAEVTISKRTNDPATLVCEVRSVNKLVDHISVHLEGVLVVKKEDLSDMVLKKLIDEGFEGEALYNEYRKRKKDRGRAIQGILSNAYEQVKEKGFYSSGNK</sequence>
<dbReference type="Proteomes" id="UP000281498">
    <property type="component" value="Unassembled WGS sequence"/>
</dbReference>
<evidence type="ECO:0000313" key="2">
    <source>
        <dbReference type="Proteomes" id="UP000281498"/>
    </source>
</evidence>
<name>A0A3A9KF38_9BACI</name>
<protein>
    <recommendedName>
        <fullName evidence="3">YwpF-like protein</fullName>
    </recommendedName>
</protein>
<accession>A0A3A9KF38</accession>
<dbReference type="RefSeq" id="WP_110936180.1">
    <property type="nucleotide sequence ID" value="NZ_KZ614146.1"/>
</dbReference>
<evidence type="ECO:0000313" key="1">
    <source>
        <dbReference type="EMBL" id="RKL69181.1"/>
    </source>
</evidence>
<evidence type="ECO:0008006" key="3">
    <source>
        <dbReference type="Google" id="ProtNLM"/>
    </source>
</evidence>
<dbReference type="EMBL" id="PDOE01000001">
    <property type="protein sequence ID" value="RKL69181.1"/>
    <property type="molecule type" value="Genomic_DNA"/>
</dbReference>
<dbReference type="AlphaFoldDB" id="A0A3A9KF38"/>
<keyword evidence="2" id="KW-1185">Reference proteome</keyword>
<dbReference type="Pfam" id="PF14183">
    <property type="entry name" value="YwpF"/>
    <property type="match status" value="1"/>
</dbReference>
<reference evidence="1 2" key="1">
    <citation type="submission" date="2017-10" db="EMBL/GenBank/DDBJ databases">
        <title>Bacillus sp. nov., a halophilic bacterium isolated from a Keqin Lake.</title>
        <authorList>
            <person name="Wang H."/>
        </authorList>
    </citation>
    <scope>NUCLEOTIDE SEQUENCE [LARGE SCALE GENOMIC DNA]</scope>
    <source>
        <strain evidence="1 2">KCTC 13187</strain>
    </source>
</reference>
<dbReference type="InterPro" id="IPR025573">
    <property type="entry name" value="YwpF"/>
</dbReference>
<comment type="caution">
    <text evidence="1">The sequence shown here is derived from an EMBL/GenBank/DDBJ whole genome shotgun (WGS) entry which is preliminary data.</text>
</comment>
<organism evidence="1 2">
    <name type="scientific">Salipaludibacillus neizhouensis</name>
    <dbReference type="NCBI Taxonomy" id="885475"/>
    <lineage>
        <taxon>Bacteria</taxon>
        <taxon>Bacillati</taxon>
        <taxon>Bacillota</taxon>
        <taxon>Bacilli</taxon>
        <taxon>Bacillales</taxon>
        <taxon>Bacillaceae</taxon>
    </lineage>
</organism>